<evidence type="ECO:0000256" key="4">
    <source>
        <dbReference type="ARBA" id="ARBA00022984"/>
    </source>
</evidence>
<keyword evidence="4" id="KW-0573">Peptidoglycan synthesis</keyword>
<reference evidence="8 9" key="1">
    <citation type="submission" date="2019-01" db="EMBL/GenBank/DDBJ databases">
        <title>Leucobacter muris sp. nov. isolated from the nose of a laboratory mouse.</title>
        <authorList>
            <person name="Benga L."/>
            <person name="Sproeer C."/>
            <person name="Schumann P."/>
            <person name="Verbarg S."/>
            <person name="Bunk B."/>
            <person name="Engelhardt E."/>
            <person name="Benten P.M."/>
            <person name="Sager M."/>
        </authorList>
    </citation>
    <scope>NUCLEOTIDE SEQUENCE [LARGE SCALE GENOMIC DNA]</scope>
    <source>
        <strain evidence="8 9">DSM 101948</strain>
    </source>
</reference>
<evidence type="ECO:0000256" key="6">
    <source>
        <dbReference type="ARBA" id="ARBA00023316"/>
    </source>
</evidence>
<evidence type="ECO:0000256" key="5">
    <source>
        <dbReference type="ARBA" id="ARBA00023315"/>
    </source>
</evidence>
<keyword evidence="3" id="KW-0133">Cell shape</keyword>
<dbReference type="EMBL" id="CP035037">
    <property type="protein sequence ID" value="QAB17393.1"/>
    <property type="molecule type" value="Genomic_DNA"/>
</dbReference>
<keyword evidence="2" id="KW-0808">Transferase</keyword>
<protein>
    <submittedName>
        <fullName evidence="8">Peptidoglycan bridge formation glycyltransferase FemA/FemB family protein</fullName>
    </submittedName>
</protein>
<keyword evidence="5" id="KW-0012">Acyltransferase</keyword>
<evidence type="ECO:0000256" key="1">
    <source>
        <dbReference type="ARBA" id="ARBA00009943"/>
    </source>
</evidence>
<dbReference type="InterPro" id="IPR016181">
    <property type="entry name" value="Acyl_CoA_acyltransferase"/>
</dbReference>
<dbReference type="InterPro" id="IPR050644">
    <property type="entry name" value="PG_Glycine_Bridge_Synth"/>
</dbReference>
<dbReference type="PANTHER" id="PTHR36174:SF1">
    <property type="entry name" value="LIPID II:GLYCINE GLYCYLTRANSFERASE"/>
    <property type="match status" value="1"/>
</dbReference>
<sequence>MTSLTVTPCTDRELWDSTVKRLGGHPLQLWGWGELKSAHRWSAERVLVRSGSGASADVVGACQLLTRTLPGPLGGFVYAPRGPVLAHAWGESAAGDPDLPAAQPAPAEVADAVAAHVHGSRRAVAVSIEPDEDAEVFPLSGGWREAKTPVLPARTLILDLRRSEDELLADMSKKHRQYVRKAGREESLSIRPVETIAQLDECLEVYRQTSERADFGLHEDSYYHDAFTMLGDDSPVWAAYVEERPVAFLFMAKSARTAFELYGGMDETGQRLRANYALKWHVIREMKRLGIERYDFGGLINDGVTTFKKGWASHENLLAGSWDRPGPGYRVWAEGLPLVKKAVRALRRRGASA</sequence>
<dbReference type="Pfam" id="PF13480">
    <property type="entry name" value="Acetyltransf_6"/>
    <property type="match status" value="1"/>
</dbReference>
<name>A0ABX5QE92_9MICO</name>
<evidence type="ECO:0000313" key="8">
    <source>
        <dbReference type="EMBL" id="QAB17393.1"/>
    </source>
</evidence>
<dbReference type="PANTHER" id="PTHR36174">
    <property type="entry name" value="LIPID II:GLYCINE GLYCYLTRANSFERASE"/>
    <property type="match status" value="1"/>
</dbReference>
<keyword evidence="9" id="KW-1185">Reference proteome</keyword>
<dbReference type="InterPro" id="IPR038740">
    <property type="entry name" value="BioF2-like_GNAT_dom"/>
</dbReference>
<evidence type="ECO:0000259" key="7">
    <source>
        <dbReference type="Pfam" id="PF13480"/>
    </source>
</evidence>
<dbReference type="Gene3D" id="3.40.630.30">
    <property type="match status" value="2"/>
</dbReference>
<feature type="domain" description="BioF2-like acetyltransferase" evidence="7">
    <location>
        <begin position="172"/>
        <end position="308"/>
    </location>
</feature>
<comment type="similarity">
    <text evidence="1">Belongs to the FemABX family.</text>
</comment>
<dbReference type="Proteomes" id="UP000285768">
    <property type="component" value="Chromosome"/>
</dbReference>
<accession>A0ABX5QE92</accession>
<dbReference type="PROSITE" id="PS51191">
    <property type="entry name" value="FEMABX"/>
    <property type="match status" value="1"/>
</dbReference>
<dbReference type="SUPFAM" id="SSF55729">
    <property type="entry name" value="Acyl-CoA N-acyltransferases (Nat)"/>
    <property type="match status" value="2"/>
</dbReference>
<evidence type="ECO:0000256" key="3">
    <source>
        <dbReference type="ARBA" id="ARBA00022960"/>
    </source>
</evidence>
<evidence type="ECO:0000256" key="2">
    <source>
        <dbReference type="ARBA" id="ARBA00022679"/>
    </source>
</evidence>
<dbReference type="RefSeq" id="WP_128386545.1">
    <property type="nucleotide sequence ID" value="NZ_CP035037.1"/>
</dbReference>
<organism evidence="8 9">
    <name type="scientific">Leucobacter muris</name>
    <dbReference type="NCBI Taxonomy" id="1935379"/>
    <lineage>
        <taxon>Bacteria</taxon>
        <taxon>Bacillati</taxon>
        <taxon>Actinomycetota</taxon>
        <taxon>Actinomycetes</taxon>
        <taxon>Micrococcales</taxon>
        <taxon>Microbacteriaceae</taxon>
        <taxon>Leucobacter</taxon>
    </lineage>
</organism>
<proteinExistence type="inferred from homology"/>
<keyword evidence="6" id="KW-0961">Cell wall biogenesis/degradation</keyword>
<dbReference type="InterPro" id="IPR003447">
    <property type="entry name" value="FEMABX"/>
</dbReference>
<gene>
    <name evidence="8" type="ORF">Leucomu_05190</name>
</gene>
<evidence type="ECO:0000313" key="9">
    <source>
        <dbReference type="Proteomes" id="UP000285768"/>
    </source>
</evidence>